<dbReference type="OrthoDB" id="374045at2759"/>
<dbReference type="GO" id="GO:0004309">
    <property type="term" value="F:exopolyphosphatase activity"/>
    <property type="evidence" value="ECO:0007669"/>
    <property type="project" value="TreeGrafter"/>
</dbReference>
<proteinExistence type="predicted"/>
<protein>
    <submittedName>
        <fullName evidence="1">CLUMA_CG011716, isoform A</fullName>
    </submittedName>
</protein>
<dbReference type="PANTHER" id="PTHR12112">
    <property type="entry name" value="BNIP - RELATED"/>
    <property type="match status" value="1"/>
</dbReference>
<dbReference type="PANTHER" id="PTHR12112:SF39">
    <property type="entry name" value="EG:152A3.5 PROTEIN (FBGN0003116_PN PROTEIN)"/>
    <property type="match status" value="1"/>
</dbReference>
<dbReference type="Proteomes" id="UP000183832">
    <property type="component" value="Unassembled WGS sequence"/>
</dbReference>
<dbReference type="STRING" id="568069.A0A1J1IFN6"/>
<keyword evidence="2" id="KW-1185">Reference proteome</keyword>
<dbReference type="SUPFAM" id="SSF64182">
    <property type="entry name" value="DHH phosphoesterases"/>
    <property type="match status" value="1"/>
</dbReference>
<sequence length="152" mass="17728">MNSYLKETKKLLSEERKPLMVVIGNESVDLDSAVSSLSLAYHLNKVKCKSKIISNENKLENFFVLPIINAKKVELPIKTEVTHWIIKNNIELSNLICRDEINLDDVDKFILVDHHVSVFRDKCWIIDHLIKIQAWQAIVFLKSKKLDLVHHW</sequence>
<dbReference type="Gene3D" id="3.90.1640.10">
    <property type="entry name" value="inorganic pyrophosphatase (n-terminal core)"/>
    <property type="match status" value="1"/>
</dbReference>
<gene>
    <name evidence="1" type="primary">putative Protein prune homolog</name>
    <name evidence="1" type="ORF">CLUMA_CG011716</name>
</gene>
<organism evidence="1 2">
    <name type="scientific">Clunio marinus</name>
    <dbReference type="NCBI Taxonomy" id="568069"/>
    <lineage>
        <taxon>Eukaryota</taxon>
        <taxon>Metazoa</taxon>
        <taxon>Ecdysozoa</taxon>
        <taxon>Arthropoda</taxon>
        <taxon>Hexapoda</taxon>
        <taxon>Insecta</taxon>
        <taxon>Pterygota</taxon>
        <taxon>Neoptera</taxon>
        <taxon>Endopterygota</taxon>
        <taxon>Diptera</taxon>
        <taxon>Nematocera</taxon>
        <taxon>Chironomoidea</taxon>
        <taxon>Chironomidae</taxon>
        <taxon>Clunio</taxon>
    </lineage>
</organism>
<evidence type="ECO:0000313" key="2">
    <source>
        <dbReference type="Proteomes" id="UP000183832"/>
    </source>
</evidence>
<reference evidence="1 2" key="1">
    <citation type="submission" date="2015-04" db="EMBL/GenBank/DDBJ databases">
        <authorList>
            <person name="Syromyatnikov M.Y."/>
            <person name="Popov V.N."/>
        </authorList>
    </citation>
    <scope>NUCLEOTIDE SEQUENCE [LARGE SCALE GENOMIC DNA]</scope>
</reference>
<dbReference type="EMBL" id="CVRI01000047">
    <property type="protein sequence ID" value="CRK98356.1"/>
    <property type="molecule type" value="Genomic_DNA"/>
</dbReference>
<name>A0A1J1IFN6_9DIPT</name>
<dbReference type="InterPro" id="IPR038763">
    <property type="entry name" value="DHH_sf"/>
</dbReference>
<dbReference type="AlphaFoldDB" id="A0A1J1IFN6"/>
<dbReference type="GO" id="GO:0005737">
    <property type="term" value="C:cytoplasm"/>
    <property type="evidence" value="ECO:0007669"/>
    <property type="project" value="TreeGrafter"/>
</dbReference>
<evidence type="ECO:0000313" key="1">
    <source>
        <dbReference type="EMBL" id="CRK98356.1"/>
    </source>
</evidence>
<accession>A0A1J1IFN6</accession>